<dbReference type="InterPro" id="IPR020843">
    <property type="entry name" value="ER"/>
</dbReference>
<dbReference type="InterPro" id="IPR036291">
    <property type="entry name" value="NAD(P)-bd_dom_sf"/>
</dbReference>
<keyword evidence="3" id="KW-0808">Transferase</keyword>
<dbReference type="Pfam" id="PF08240">
    <property type="entry name" value="ADH_N"/>
    <property type="match status" value="1"/>
</dbReference>
<dbReference type="PROSITE" id="PS01162">
    <property type="entry name" value="QOR_ZETA_CRYSTAL"/>
    <property type="match status" value="1"/>
</dbReference>
<dbReference type="GO" id="GO:0008270">
    <property type="term" value="F:zinc ion binding"/>
    <property type="evidence" value="ECO:0007669"/>
    <property type="project" value="InterPro"/>
</dbReference>
<dbReference type="AlphaFoldDB" id="A0A2S9XPG8"/>
<dbReference type="InterPro" id="IPR013154">
    <property type="entry name" value="ADH-like_N"/>
</dbReference>
<proteinExistence type="predicted"/>
<dbReference type="GO" id="GO:0004315">
    <property type="term" value="F:3-oxoacyl-[acyl-carrier-protein] synthase activity"/>
    <property type="evidence" value="ECO:0007669"/>
    <property type="project" value="UniProtKB-EC"/>
</dbReference>
<dbReference type="InterPro" id="IPR011032">
    <property type="entry name" value="GroES-like_sf"/>
</dbReference>
<evidence type="ECO:0000313" key="3">
    <source>
        <dbReference type="EMBL" id="PRP94758.1"/>
    </source>
</evidence>
<dbReference type="PANTHER" id="PTHR44054:SF1">
    <property type="entry name" value="SYNAPTIC VESICLE MEMBRANE PROTEIN VAT-1 HOMOLOG"/>
    <property type="match status" value="1"/>
</dbReference>
<evidence type="ECO:0000256" key="1">
    <source>
        <dbReference type="ARBA" id="ARBA00023002"/>
    </source>
</evidence>
<dbReference type="PANTHER" id="PTHR44054">
    <property type="entry name" value="SYNAPTIC VESICLE MEMBRANE PROTEIN VAT-1 HOMOLOG-LIKE"/>
    <property type="match status" value="1"/>
</dbReference>
<evidence type="ECO:0000313" key="4">
    <source>
        <dbReference type="Proteomes" id="UP000238823"/>
    </source>
</evidence>
<dbReference type="SUPFAM" id="SSF51735">
    <property type="entry name" value="NAD(P)-binding Rossmann-fold domains"/>
    <property type="match status" value="1"/>
</dbReference>
<dbReference type="GO" id="GO:0016491">
    <property type="term" value="F:oxidoreductase activity"/>
    <property type="evidence" value="ECO:0007669"/>
    <property type="project" value="UniProtKB-KW"/>
</dbReference>
<protein>
    <submittedName>
        <fullName evidence="3">Phthiocerol synthesis polyketide synthase type I PpsC</fullName>
        <ecNumber evidence="3">2.3.1.41</ecNumber>
    </submittedName>
</protein>
<dbReference type="Gene3D" id="3.90.180.10">
    <property type="entry name" value="Medium-chain alcohol dehydrogenases, catalytic domain"/>
    <property type="match status" value="1"/>
</dbReference>
<reference evidence="3 4" key="1">
    <citation type="submission" date="2018-03" db="EMBL/GenBank/DDBJ databases">
        <title>Draft Genome Sequences of the Obligatory Marine Myxobacteria Enhygromyxa salina SWB007.</title>
        <authorList>
            <person name="Poehlein A."/>
            <person name="Moghaddam J.A."/>
            <person name="Harms H."/>
            <person name="Alanjari M."/>
            <person name="Koenig G.M."/>
            <person name="Daniel R."/>
            <person name="Schaeberle T.F."/>
        </authorList>
    </citation>
    <scope>NUCLEOTIDE SEQUENCE [LARGE SCALE GENOMIC DNA]</scope>
    <source>
        <strain evidence="3 4">SWB007</strain>
    </source>
</reference>
<keyword evidence="3" id="KW-0012">Acyltransferase</keyword>
<comment type="caution">
    <text evidence="3">The sequence shown here is derived from an EMBL/GenBank/DDBJ whole genome shotgun (WGS) entry which is preliminary data.</text>
</comment>
<accession>A0A2S9XPG8</accession>
<gene>
    <name evidence="3" type="primary">ppsC_2</name>
    <name evidence="3" type="ORF">ENSA7_75800</name>
</gene>
<feature type="domain" description="Enoyl reductase (ER)" evidence="2">
    <location>
        <begin position="10"/>
        <end position="336"/>
    </location>
</feature>
<name>A0A2S9XPG8_9BACT</name>
<dbReference type="SUPFAM" id="SSF50129">
    <property type="entry name" value="GroES-like"/>
    <property type="match status" value="1"/>
</dbReference>
<dbReference type="Proteomes" id="UP000238823">
    <property type="component" value="Unassembled WGS sequence"/>
</dbReference>
<dbReference type="InterPro" id="IPR052100">
    <property type="entry name" value="SV-ATPase_mito-regulator"/>
</dbReference>
<dbReference type="SMART" id="SM00829">
    <property type="entry name" value="PKS_ER"/>
    <property type="match status" value="1"/>
</dbReference>
<keyword evidence="1" id="KW-0560">Oxidoreductase</keyword>
<dbReference type="EMBL" id="PVNL01000139">
    <property type="protein sequence ID" value="PRP94758.1"/>
    <property type="molecule type" value="Genomic_DNA"/>
</dbReference>
<dbReference type="InterPro" id="IPR002364">
    <property type="entry name" value="Quin_OxRdtase/zeta-crystal_CS"/>
</dbReference>
<organism evidence="3 4">
    <name type="scientific">Enhygromyxa salina</name>
    <dbReference type="NCBI Taxonomy" id="215803"/>
    <lineage>
        <taxon>Bacteria</taxon>
        <taxon>Pseudomonadati</taxon>
        <taxon>Myxococcota</taxon>
        <taxon>Polyangia</taxon>
        <taxon>Nannocystales</taxon>
        <taxon>Nannocystaceae</taxon>
        <taxon>Enhygromyxa</taxon>
    </lineage>
</organism>
<dbReference type="RefSeq" id="WP_181234510.1">
    <property type="nucleotide sequence ID" value="NZ_PVNL01000139.1"/>
</dbReference>
<dbReference type="Gene3D" id="3.40.50.720">
    <property type="entry name" value="NAD(P)-binding Rossmann-like Domain"/>
    <property type="match status" value="1"/>
</dbReference>
<dbReference type="EC" id="2.3.1.41" evidence="3"/>
<evidence type="ECO:0000259" key="2">
    <source>
        <dbReference type="SMART" id="SM00829"/>
    </source>
</evidence>
<dbReference type="Pfam" id="PF13602">
    <property type="entry name" value="ADH_zinc_N_2"/>
    <property type="match status" value="1"/>
</dbReference>
<sequence>MRQIWISRAGKPEVLELREAPDPEPGPGEIRIRVAASGLNFADISARMGLYPDMPPIPCVVGYEVSGVVDAVGEGASDIELGAKVVALTRFGGHSDVVCIPRAQAVRIPEGISMTAAAAVPVNYLTAWLMLVELGNVHADHTVLVHAAAGGVGQAALQICKHRGASVIGTASAGKHERLREVGVDHCIDYRNLDFEAEVMRITEGRGVDIALDAVGGESFSKSYRCLRHCGRLFMFGASSFAPSDKRRLMPILKGLVKTPKFKPFDLLDNNRGVFGINLGHLWHEIDRLGTLFEQVMDKVGDGTLTPVIDREFSFDQAAEAHAYIQGRNNFGKVLLVP</sequence>